<dbReference type="EMBL" id="HF547348">
    <property type="protein sequence ID" value="CCO06696.1"/>
    <property type="molecule type" value="Genomic_DNA"/>
</dbReference>
<evidence type="ECO:0000256" key="1">
    <source>
        <dbReference type="PIRNR" id="PIRNR033490"/>
    </source>
</evidence>
<name>L0R6R4_9BACT</name>
<dbReference type="AlphaFoldDB" id="L0R6R4"/>
<keyword evidence="1" id="KW-0255">Endonuclease</keyword>
<dbReference type="EC" id="3.1.-.-" evidence="1"/>
<comment type="similarity">
    <text evidence="1">Belongs to the PemK/MazF family.</text>
</comment>
<dbReference type="PIRSF" id="PIRSF033490">
    <property type="entry name" value="MazF"/>
    <property type="match status" value="1"/>
</dbReference>
<reference evidence="2" key="2">
    <citation type="submission" date="2012-12" db="EMBL/GenBank/DDBJ databases">
        <title>Region harboring genes involved in magnetosome formation of Candidatus Desulfamplus magnetosmortis.</title>
        <authorList>
            <person name="Lefevre C.T."/>
            <person name="Bazylinski D.A."/>
        </authorList>
    </citation>
    <scope>NUCLEOTIDE SEQUENCE</scope>
    <source>
        <strain evidence="2">BW-1</strain>
    </source>
</reference>
<organism evidence="2">
    <name type="scientific">Desulfamplus magnetovallimortis</name>
    <dbReference type="NCBI Taxonomy" id="1246637"/>
    <lineage>
        <taxon>Bacteria</taxon>
        <taxon>Pseudomonadati</taxon>
        <taxon>Thermodesulfobacteriota</taxon>
        <taxon>Desulfobacteria</taxon>
        <taxon>Desulfobacterales</taxon>
        <taxon>Desulfobacteraceae</taxon>
        <taxon>Desulfamplus</taxon>
    </lineage>
</organism>
<evidence type="ECO:0000313" key="2">
    <source>
        <dbReference type="EMBL" id="CCO06696.1"/>
    </source>
</evidence>
<dbReference type="GO" id="GO:0016787">
    <property type="term" value="F:hydrolase activity"/>
    <property type="evidence" value="ECO:0007669"/>
    <property type="project" value="UniProtKB-KW"/>
</dbReference>
<dbReference type="GO" id="GO:0003677">
    <property type="term" value="F:DNA binding"/>
    <property type="evidence" value="ECO:0007669"/>
    <property type="project" value="InterPro"/>
</dbReference>
<keyword evidence="1" id="KW-0540">Nuclease</keyword>
<dbReference type="PANTHER" id="PTHR33988">
    <property type="entry name" value="ENDORIBONUCLEASE MAZF-RELATED"/>
    <property type="match status" value="1"/>
</dbReference>
<evidence type="ECO:0000313" key="4">
    <source>
        <dbReference type="Proteomes" id="UP000191931"/>
    </source>
</evidence>
<dbReference type="GO" id="GO:0004521">
    <property type="term" value="F:RNA endonuclease activity"/>
    <property type="evidence" value="ECO:0007669"/>
    <property type="project" value="TreeGrafter"/>
</dbReference>
<reference evidence="2" key="1">
    <citation type="submission" date="2012-10" db="EMBL/GenBank/DDBJ databases">
        <authorList>
            <person name="Lefevre C."/>
        </authorList>
    </citation>
    <scope>NUCLEOTIDE SEQUENCE</scope>
    <source>
        <strain evidence="2">BW-1</strain>
    </source>
</reference>
<dbReference type="GO" id="GO:0006402">
    <property type="term" value="P:mRNA catabolic process"/>
    <property type="evidence" value="ECO:0007669"/>
    <property type="project" value="TreeGrafter"/>
</dbReference>
<dbReference type="SUPFAM" id="SSF50118">
    <property type="entry name" value="Cell growth inhibitor/plasmid maintenance toxic component"/>
    <property type="match status" value="1"/>
</dbReference>
<reference evidence="3 4" key="3">
    <citation type="submission" date="2017-03" db="EMBL/GenBank/DDBJ databases">
        <authorList>
            <person name="Afonso C.L."/>
            <person name="Miller P.J."/>
            <person name="Scott M.A."/>
            <person name="Spackman E."/>
            <person name="Goraichik I."/>
            <person name="Dimitrov K.M."/>
            <person name="Suarez D.L."/>
            <person name="Swayne D.E."/>
        </authorList>
    </citation>
    <scope>NUCLEOTIDE SEQUENCE [LARGE SCALE GENOMIC DNA]</scope>
    <source>
        <strain evidence="3">PRJEB14757</strain>
    </source>
</reference>
<keyword evidence="1" id="KW-0378">Hydrolase</keyword>
<dbReference type="Pfam" id="PF02452">
    <property type="entry name" value="PemK_toxin"/>
    <property type="match status" value="1"/>
</dbReference>
<comment type="function">
    <text evidence="1">Toxic component of a type II toxin-antitoxin (TA) system.</text>
</comment>
<dbReference type="OrthoDB" id="6064990at2"/>
<keyword evidence="4" id="KW-1185">Reference proteome</keyword>
<dbReference type="GO" id="GO:0016075">
    <property type="term" value="P:rRNA catabolic process"/>
    <property type="evidence" value="ECO:0007669"/>
    <property type="project" value="TreeGrafter"/>
</dbReference>
<protein>
    <recommendedName>
        <fullName evidence="1">mRNA interferase</fullName>
        <ecNumber evidence="1">3.1.-.-</ecNumber>
    </recommendedName>
</protein>
<proteinExistence type="inferred from homology"/>
<dbReference type="InterPro" id="IPR003477">
    <property type="entry name" value="PemK-like"/>
</dbReference>
<dbReference type="EMBL" id="FWEV01000325">
    <property type="protein sequence ID" value="SLM32747.1"/>
    <property type="molecule type" value="Genomic_DNA"/>
</dbReference>
<gene>
    <name evidence="2" type="ORF">DEMABW1_80085</name>
    <name evidence="3" type="ORF">MTBBW1_80085</name>
</gene>
<accession>L0R6R4</accession>
<dbReference type="InterPro" id="IPR011067">
    <property type="entry name" value="Plasmid_toxin/cell-grow_inhib"/>
</dbReference>
<evidence type="ECO:0000313" key="3">
    <source>
        <dbReference type="EMBL" id="SLM32747.1"/>
    </source>
</evidence>
<dbReference type="RefSeq" id="WP_080798243.1">
    <property type="nucleotide sequence ID" value="NZ_LT828540.1"/>
</dbReference>
<dbReference type="STRING" id="1246637.MTBBW1_80085"/>
<dbReference type="Gene3D" id="2.30.30.110">
    <property type="match status" value="1"/>
</dbReference>
<sequence length="112" mass="12436">MARGDVLLIKLPVTDGKEQSGRRPAVAVQADMNGEPMLMVVPVTSNLYALRFAFSVRIEPSAENGLTMPSVVMVFQMRAIDKERIIKKIGAISKSDMILIDKEIWNMLKTDS</sequence>
<dbReference type="Proteomes" id="UP000191931">
    <property type="component" value="Unassembled WGS sequence"/>
</dbReference>